<reference evidence="2 3" key="1">
    <citation type="submission" date="2020-02" db="EMBL/GenBank/DDBJ databases">
        <title>Whole-genome analyses of novel actinobacteria.</title>
        <authorList>
            <person name="Sahin N."/>
        </authorList>
    </citation>
    <scope>NUCLEOTIDE SEQUENCE [LARGE SCALE GENOMIC DNA]</scope>
    <source>
        <strain evidence="2 3">A7024</strain>
    </source>
</reference>
<comment type="caution">
    <text evidence="2">The sequence shown here is derived from an EMBL/GenBank/DDBJ whole genome shotgun (WGS) entry which is preliminary data.</text>
</comment>
<dbReference type="Pfam" id="PF00005">
    <property type="entry name" value="ABC_tran"/>
    <property type="match status" value="1"/>
</dbReference>
<dbReference type="InterPro" id="IPR027417">
    <property type="entry name" value="P-loop_NTPase"/>
</dbReference>
<keyword evidence="2" id="KW-0547">Nucleotide-binding</keyword>
<keyword evidence="2" id="KW-0067">ATP-binding</keyword>
<accession>A0A6G4U617</accession>
<dbReference type="SUPFAM" id="SSF52540">
    <property type="entry name" value="P-loop containing nucleoside triphosphate hydrolases"/>
    <property type="match status" value="1"/>
</dbReference>
<sequence>MPPAPTAQLTLHAVTKRYPGRTVLDQVSFSLKPGEKAGLIGDNGSGKSTLLRLLAGQERPDSGDVTVITPGGLGYLPQTLPL</sequence>
<dbReference type="InterPro" id="IPR003439">
    <property type="entry name" value="ABC_transporter-like_ATP-bd"/>
</dbReference>
<protein>
    <submittedName>
        <fullName evidence="2">ABC-F family ATP-binding cassette domain-containing protein</fullName>
    </submittedName>
</protein>
<dbReference type="PANTHER" id="PTHR42855">
    <property type="entry name" value="ABC TRANSPORTER ATP-BINDING SUBUNIT"/>
    <property type="match status" value="1"/>
</dbReference>
<feature type="non-terminal residue" evidence="2">
    <location>
        <position position="82"/>
    </location>
</feature>
<gene>
    <name evidence="2" type="ORF">G5C51_26495</name>
</gene>
<dbReference type="AlphaFoldDB" id="A0A6G4U617"/>
<dbReference type="EMBL" id="JAAKZV010000143">
    <property type="protein sequence ID" value="NGN67442.1"/>
    <property type="molecule type" value="Genomic_DNA"/>
</dbReference>
<dbReference type="Proteomes" id="UP000481583">
    <property type="component" value="Unassembled WGS sequence"/>
</dbReference>
<dbReference type="GO" id="GO:0005524">
    <property type="term" value="F:ATP binding"/>
    <property type="evidence" value="ECO:0007669"/>
    <property type="project" value="UniProtKB-KW"/>
</dbReference>
<dbReference type="Gene3D" id="3.40.50.300">
    <property type="entry name" value="P-loop containing nucleotide triphosphate hydrolases"/>
    <property type="match status" value="1"/>
</dbReference>
<evidence type="ECO:0000259" key="1">
    <source>
        <dbReference type="Pfam" id="PF00005"/>
    </source>
</evidence>
<evidence type="ECO:0000313" key="2">
    <source>
        <dbReference type="EMBL" id="NGN67442.1"/>
    </source>
</evidence>
<evidence type="ECO:0000313" key="3">
    <source>
        <dbReference type="Proteomes" id="UP000481583"/>
    </source>
</evidence>
<dbReference type="GO" id="GO:0016887">
    <property type="term" value="F:ATP hydrolysis activity"/>
    <property type="evidence" value="ECO:0007669"/>
    <property type="project" value="InterPro"/>
</dbReference>
<proteinExistence type="predicted"/>
<keyword evidence="3" id="KW-1185">Reference proteome</keyword>
<feature type="domain" description="ABC transporter" evidence="1">
    <location>
        <begin position="24"/>
        <end position="67"/>
    </location>
</feature>
<name>A0A6G4U617_9ACTN</name>
<dbReference type="InterPro" id="IPR051309">
    <property type="entry name" value="ABCF_ATPase"/>
</dbReference>
<dbReference type="PANTHER" id="PTHR42855:SF1">
    <property type="entry name" value="ABC TRANSPORTER DOMAIN-CONTAINING PROTEIN"/>
    <property type="match status" value="1"/>
</dbReference>
<organism evidence="2 3">
    <name type="scientific">Streptomyces coryli</name>
    <dbReference type="NCBI Taxonomy" id="1128680"/>
    <lineage>
        <taxon>Bacteria</taxon>
        <taxon>Bacillati</taxon>
        <taxon>Actinomycetota</taxon>
        <taxon>Actinomycetes</taxon>
        <taxon>Kitasatosporales</taxon>
        <taxon>Streptomycetaceae</taxon>
        <taxon>Streptomyces</taxon>
    </lineage>
</organism>
<dbReference type="RefSeq" id="WP_165240736.1">
    <property type="nucleotide sequence ID" value="NZ_JAAKZV010000143.1"/>
</dbReference>